<keyword evidence="2" id="KW-1185">Reference proteome</keyword>
<accession>A0A2P5P655</accession>
<dbReference type="InterPro" id="IPR005358">
    <property type="entry name" value="Puta_zinc/iron-chelating_dom"/>
</dbReference>
<dbReference type="Proteomes" id="UP000235653">
    <property type="component" value="Unassembled WGS sequence"/>
</dbReference>
<dbReference type="OrthoDB" id="9810361at2"/>
<dbReference type="AlphaFoldDB" id="A0A2P5P655"/>
<dbReference type="EMBL" id="JQAN02000011">
    <property type="protein sequence ID" value="PPD57767.1"/>
    <property type="molecule type" value="Genomic_DNA"/>
</dbReference>
<reference evidence="1 2" key="1">
    <citation type="journal article" date="2017" name="ISME J.">
        <title>Grape pomace compost harbors organohalide-respiring Dehalogenimonas species with novel reductive dehalogenase genes.</title>
        <authorList>
            <person name="Yang Y."/>
            <person name="Higgins S.A."/>
            <person name="Yan J."/>
            <person name="Simsir B."/>
            <person name="Chourey K."/>
            <person name="Iyer R."/>
            <person name="Hettich R.L."/>
            <person name="Baldwin B."/>
            <person name="Ogles D.M."/>
            <person name="Loffler F.E."/>
        </authorList>
    </citation>
    <scope>NUCLEOTIDE SEQUENCE [LARGE SCALE GENOMIC DNA]</scope>
    <source>
        <strain evidence="1 2">GP</strain>
    </source>
</reference>
<name>A0A2P5P655_9CHLR</name>
<dbReference type="Pfam" id="PF03692">
    <property type="entry name" value="CxxCxxCC"/>
    <property type="match status" value="1"/>
</dbReference>
<sequence length="218" mass="24844">MSQQPFFYFGIILLMTDIFKRIGVSDADLAKARELAAGHFVGSFGEKYKKYVTAVWVALLETYPPAKELSPTELVDIISVIDIIAADSRGIMKRLKEACTCCGWCCSQTKRIEIDEEDAVRISRKLKQRRDDLFAFDGKEWTIKRVNPCGWWNPRNGRCQIYSDRPSTCRVWPLGLTEGEQKKVQPMHQCQYAVMVLVNKVIWTLEGDAKSLKPSNTA</sequence>
<protein>
    <submittedName>
        <fullName evidence="1">YkgJ family cysteine cluster protein</fullName>
    </submittedName>
</protein>
<evidence type="ECO:0000313" key="2">
    <source>
        <dbReference type="Proteomes" id="UP000235653"/>
    </source>
</evidence>
<dbReference type="PANTHER" id="PTHR35866">
    <property type="entry name" value="PUTATIVE-RELATED"/>
    <property type="match status" value="1"/>
</dbReference>
<proteinExistence type="predicted"/>
<gene>
    <name evidence="1" type="ORF">JP09_008510</name>
</gene>
<comment type="caution">
    <text evidence="1">The sequence shown here is derived from an EMBL/GenBank/DDBJ whole genome shotgun (WGS) entry which is preliminary data.</text>
</comment>
<evidence type="ECO:0000313" key="1">
    <source>
        <dbReference type="EMBL" id="PPD57767.1"/>
    </source>
</evidence>
<organism evidence="1 2">
    <name type="scientific">Dehalogenimonas etheniformans</name>
    <dbReference type="NCBI Taxonomy" id="1536648"/>
    <lineage>
        <taxon>Bacteria</taxon>
        <taxon>Bacillati</taxon>
        <taxon>Chloroflexota</taxon>
        <taxon>Dehalococcoidia</taxon>
        <taxon>Dehalococcoidales</taxon>
        <taxon>Dehalococcoidaceae</taxon>
        <taxon>Dehalogenimonas</taxon>
    </lineage>
</organism>
<dbReference type="PANTHER" id="PTHR35866:SF1">
    <property type="entry name" value="YKGJ FAMILY CYSTEINE CLUSTER PROTEIN"/>
    <property type="match status" value="1"/>
</dbReference>